<dbReference type="PROSITE" id="PS00039">
    <property type="entry name" value="DEAD_ATP_HELICASE"/>
    <property type="match status" value="1"/>
</dbReference>
<dbReference type="EMBL" id="CAUYUJ010003558">
    <property type="protein sequence ID" value="CAK0805815.1"/>
    <property type="molecule type" value="Genomic_DNA"/>
</dbReference>
<proteinExistence type="inferred from homology"/>
<dbReference type="InterPro" id="IPR014001">
    <property type="entry name" value="Helicase_ATP-bd"/>
</dbReference>
<dbReference type="PROSITE" id="PS51194">
    <property type="entry name" value="HELICASE_CTER"/>
    <property type="match status" value="1"/>
</dbReference>
<sequence>MEVCLALGDYLNVQVHCCIGGKRVSDDIHTFEAGVHIVSGTPGRVFHMIQQRHFSTRKIKMLVLDEADEMLNRGFKEQVYDIYRYLPPSTQVVLVSATMPHEVLEMTHKFMNNPFRVLVKRDELTLDGIKQFFVAIEREQWKFDTLCDLYDTLTITQAVIFCNTKQKVDWLTQKMRDANFTVAAIHGDMPQKERDAIMQQFRSGSSRVLISTDLWGRGLDVQQVSFGGRFSAPYPLTAARMLLPMPAMPMQTGPASPQLRSMSPWMLALLVVQTILCAIRMFVFLDIMGGFISAIGIGLGWYAWKEDMNITFICYWGMMCLINGALDFVKWLDMAVKSPFPVFSASASATYNAYSAVNLLIPLSAKGHLMQRPVAKTIVSCGTKKGVKYEYFSVVLLHGVHVTLYKIHKEGDVLPSTGAGAQGHILSGVRPAGGGNGGDEREGGGDGDDVCENGDDDYDGEGDEED</sequence>
<dbReference type="InterPro" id="IPR000629">
    <property type="entry name" value="RNA-helicase_DEAD-box_CS"/>
</dbReference>
<evidence type="ECO:0000313" key="11">
    <source>
        <dbReference type="EMBL" id="CAK0805815.1"/>
    </source>
</evidence>
<evidence type="ECO:0000259" key="9">
    <source>
        <dbReference type="PROSITE" id="PS51192"/>
    </source>
</evidence>
<dbReference type="PROSITE" id="PS51192">
    <property type="entry name" value="HELICASE_ATP_BIND_1"/>
    <property type="match status" value="1"/>
</dbReference>
<keyword evidence="2 6" id="KW-0547">Nucleotide-binding</keyword>
<evidence type="ECO:0000259" key="10">
    <source>
        <dbReference type="PROSITE" id="PS51194"/>
    </source>
</evidence>
<protein>
    <recommendedName>
        <fullName evidence="1">RNA helicase</fullName>
        <ecNumber evidence="1">3.6.4.13</ecNumber>
    </recommendedName>
</protein>
<evidence type="ECO:0000256" key="5">
    <source>
        <dbReference type="ARBA" id="ARBA00022840"/>
    </source>
</evidence>
<evidence type="ECO:0000256" key="2">
    <source>
        <dbReference type="ARBA" id="ARBA00022741"/>
    </source>
</evidence>
<dbReference type="PANTHER" id="PTHR47958">
    <property type="entry name" value="ATP-DEPENDENT RNA HELICASE DBP3"/>
    <property type="match status" value="1"/>
</dbReference>
<dbReference type="SMART" id="SM00487">
    <property type="entry name" value="DEXDc"/>
    <property type="match status" value="1"/>
</dbReference>
<gene>
    <name evidence="11" type="ORF">PCOR1329_LOCUS12242</name>
</gene>
<dbReference type="CDD" id="cd18787">
    <property type="entry name" value="SF2_C_DEAD"/>
    <property type="match status" value="1"/>
</dbReference>
<evidence type="ECO:0000313" key="12">
    <source>
        <dbReference type="Proteomes" id="UP001189429"/>
    </source>
</evidence>
<evidence type="ECO:0000256" key="1">
    <source>
        <dbReference type="ARBA" id="ARBA00012552"/>
    </source>
</evidence>
<dbReference type="InterPro" id="IPR011545">
    <property type="entry name" value="DEAD/DEAH_box_helicase_dom"/>
</dbReference>
<evidence type="ECO:0000256" key="4">
    <source>
        <dbReference type="ARBA" id="ARBA00022806"/>
    </source>
</evidence>
<keyword evidence="8" id="KW-0472">Membrane</keyword>
<dbReference type="InterPro" id="IPR001650">
    <property type="entry name" value="Helicase_C-like"/>
</dbReference>
<organism evidence="11 12">
    <name type="scientific">Prorocentrum cordatum</name>
    <dbReference type="NCBI Taxonomy" id="2364126"/>
    <lineage>
        <taxon>Eukaryota</taxon>
        <taxon>Sar</taxon>
        <taxon>Alveolata</taxon>
        <taxon>Dinophyceae</taxon>
        <taxon>Prorocentrales</taxon>
        <taxon>Prorocentraceae</taxon>
        <taxon>Prorocentrum</taxon>
    </lineage>
</organism>
<accession>A0ABN9QKQ3</accession>
<dbReference type="InterPro" id="IPR027417">
    <property type="entry name" value="P-loop_NTPase"/>
</dbReference>
<keyword evidence="3 6" id="KW-0378">Hydrolase</keyword>
<feature type="compositionally biased region" description="Acidic residues" evidence="7">
    <location>
        <begin position="445"/>
        <end position="466"/>
    </location>
</feature>
<dbReference type="Gene3D" id="3.40.50.300">
    <property type="entry name" value="P-loop containing nucleotide triphosphate hydrolases"/>
    <property type="match status" value="2"/>
</dbReference>
<keyword evidence="8" id="KW-1133">Transmembrane helix</keyword>
<evidence type="ECO:0000256" key="8">
    <source>
        <dbReference type="SAM" id="Phobius"/>
    </source>
</evidence>
<evidence type="ECO:0000256" key="7">
    <source>
        <dbReference type="SAM" id="MobiDB-lite"/>
    </source>
</evidence>
<comment type="caution">
    <text evidence="11">The sequence shown here is derived from an EMBL/GenBank/DDBJ whole genome shotgun (WGS) entry which is preliminary data.</text>
</comment>
<dbReference type="Proteomes" id="UP001189429">
    <property type="component" value="Unassembled WGS sequence"/>
</dbReference>
<dbReference type="SMART" id="SM00490">
    <property type="entry name" value="HELICc"/>
    <property type="match status" value="1"/>
</dbReference>
<keyword evidence="5 6" id="KW-0067">ATP-binding</keyword>
<evidence type="ECO:0000256" key="3">
    <source>
        <dbReference type="ARBA" id="ARBA00022801"/>
    </source>
</evidence>
<dbReference type="Pfam" id="PF00271">
    <property type="entry name" value="Helicase_C"/>
    <property type="match status" value="1"/>
</dbReference>
<name>A0ABN9QKQ3_9DINO</name>
<dbReference type="EC" id="3.6.4.13" evidence="1"/>
<comment type="similarity">
    <text evidence="6">Belongs to the DEAD box helicase family.</text>
</comment>
<reference evidence="11" key="1">
    <citation type="submission" date="2023-10" db="EMBL/GenBank/DDBJ databases">
        <authorList>
            <person name="Chen Y."/>
            <person name="Shah S."/>
            <person name="Dougan E. K."/>
            <person name="Thang M."/>
            <person name="Chan C."/>
        </authorList>
    </citation>
    <scope>NUCLEOTIDE SEQUENCE [LARGE SCALE GENOMIC DNA]</scope>
</reference>
<feature type="domain" description="Helicase ATP-binding" evidence="9">
    <location>
        <begin position="1"/>
        <end position="117"/>
    </location>
</feature>
<dbReference type="SUPFAM" id="SSF52540">
    <property type="entry name" value="P-loop containing nucleoside triphosphate hydrolases"/>
    <property type="match status" value="1"/>
</dbReference>
<feature type="transmembrane region" description="Helical" evidence="8">
    <location>
        <begin position="310"/>
        <end position="329"/>
    </location>
</feature>
<feature type="domain" description="Helicase C-terminal" evidence="10">
    <location>
        <begin position="128"/>
        <end position="303"/>
    </location>
</feature>
<feature type="transmembrane region" description="Helical" evidence="8">
    <location>
        <begin position="284"/>
        <end position="304"/>
    </location>
</feature>
<keyword evidence="4 6" id="KW-0347">Helicase</keyword>
<feature type="region of interest" description="Disordered" evidence="7">
    <location>
        <begin position="425"/>
        <end position="466"/>
    </location>
</feature>
<keyword evidence="8" id="KW-0812">Transmembrane</keyword>
<evidence type="ECO:0000256" key="6">
    <source>
        <dbReference type="RuleBase" id="RU000492"/>
    </source>
</evidence>
<keyword evidence="12" id="KW-1185">Reference proteome</keyword>
<dbReference type="Pfam" id="PF00270">
    <property type="entry name" value="DEAD"/>
    <property type="match status" value="1"/>
</dbReference>